<gene>
    <name evidence="1" type="ORF">AVEN_275210_1</name>
</gene>
<comment type="caution">
    <text evidence="1">The sequence shown here is derived from an EMBL/GenBank/DDBJ whole genome shotgun (WGS) entry which is preliminary data.</text>
</comment>
<name>A0A4Y2NLV1_ARAVE</name>
<evidence type="ECO:0008006" key="3">
    <source>
        <dbReference type="Google" id="ProtNLM"/>
    </source>
</evidence>
<evidence type="ECO:0000313" key="2">
    <source>
        <dbReference type="Proteomes" id="UP000499080"/>
    </source>
</evidence>
<evidence type="ECO:0000313" key="1">
    <source>
        <dbReference type="EMBL" id="GBN40505.1"/>
    </source>
</evidence>
<dbReference type="EMBL" id="BGPR01009514">
    <property type="protein sequence ID" value="GBN40505.1"/>
    <property type="molecule type" value="Genomic_DNA"/>
</dbReference>
<dbReference type="Proteomes" id="UP000499080">
    <property type="component" value="Unassembled WGS sequence"/>
</dbReference>
<reference evidence="1 2" key="1">
    <citation type="journal article" date="2019" name="Sci. Rep.">
        <title>Orb-weaving spider Araneus ventricosus genome elucidates the spidroin gene catalogue.</title>
        <authorList>
            <person name="Kono N."/>
            <person name="Nakamura H."/>
            <person name="Ohtoshi R."/>
            <person name="Moran D.A.P."/>
            <person name="Shinohara A."/>
            <person name="Yoshida Y."/>
            <person name="Fujiwara M."/>
            <person name="Mori M."/>
            <person name="Tomita M."/>
            <person name="Arakawa K."/>
        </authorList>
    </citation>
    <scope>NUCLEOTIDE SEQUENCE [LARGE SCALE GENOMIC DNA]</scope>
</reference>
<accession>A0A4Y2NLV1</accession>
<keyword evidence="2" id="KW-1185">Reference proteome</keyword>
<sequence length="237" mass="27397">MKNWGVLDMESHSDHKYIYFNLELEDIPEADFFLKSKYGLGKFTHYIKKHLGHLKNTLAASSYIIYLNNLFTELIELIKKGAFKSFKKKPKKFAKKYSFWNEDLRLARNKVSTPLKIYNRNKLSSSSDDVVQSSGLAYRKARADYKKLLLFTKRNAWEVFCTNYNERFSFLFKLVFNKGSSQNSIGVNPNNNPNNSIKEKIAFIMDNFLGLQLLSSSVLPTKRTLCTATAGYPPIIK</sequence>
<proteinExistence type="predicted"/>
<protein>
    <recommendedName>
        <fullName evidence="3">Endonuclease/exonuclease/phosphatase domain-containing protein</fullName>
    </recommendedName>
</protein>
<dbReference type="AlphaFoldDB" id="A0A4Y2NLV1"/>
<organism evidence="1 2">
    <name type="scientific">Araneus ventricosus</name>
    <name type="common">Orbweaver spider</name>
    <name type="synonym">Epeira ventricosa</name>
    <dbReference type="NCBI Taxonomy" id="182803"/>
    <lineage>
        <taxon>Eukaryota</taxon>
        <taxon>Metazoa</taxon>
        <taxon>Ecdysozoa</taxon>
        <taxon>Arthropoda</taxon>
        <taxon>Chelicerata</taxon>
        <taxon>Arachnida</taxon>
        <taxon>Araneae</taxon>
        <taxon>Araneomorphae</taxon>
        <taxon>Entelegynae</taxon>
        <taxon>Araneoidea</taxon>
        <taxon>Araneidae</taxon>
        <taxon>Araneus</taxon>
    </lineage>
</organism>
<dbReference type="OrthoDB" id="6471472at2759"/>